<evidence type="ECO:0000256" key="6">
    <source>
        <dbReference type="ARBA" id="ARBA00023136"/>
    </source>
</evidence>
<dbReference type="RefSeq" id="WP_373636793.1">
    <property type="nucleotide sequence ID" value="NZ_CP150951.2"/>
</dbReference>
<dbReference type="InterPro" id="IPR001638">
    <property type="entry name" value="Solute-binding_3/MltF_N"/>
</dbReference>
<evidence type="ECO:0000256" key="8">
    <source>
        <dbReference type="ARBA" id="ARBA00023180"/>
    </source>
</evidence>
<evidence type="ECO:0000313" key="15">
    <source>
        <dbReference type="Proteomes" id="UP001440612"/>
    </source>
</evidence>
<evidence type="ECO:0000256" key="11">
    <source>
        <dbReference type="SAM" id="SignalP"/>
    </source>
</evidence>
<keyword evidence="6 10" id="KW-0472">Membrane</keyword>
<evidence type="ECO:0000256" key="7">
    <source>
        <dbReference type="ARBA" id="ARBA00023170"/>
    </source>
</evidence>
<keyword evidence="5" id="KW-0406">Ion transport</keyword>
<evidence type="ECO:0000256" key="4">
    <source>
        <dbReference type="ARBA" id="ARBA00022989"/>
    </source>
</evidence>
<keyword evidence="7" id="KW-0675">Receptor</keyword>
<evidence type="ECO:0000256" key="2">
    <source>
        <dbReference type="ARBA" id="ARBA00022448"/>
    </source>
</evidence>
<evidence type="ECO:0000313" key="14">
    <source>
        <dbReference type="EMBL" id="WZC50907.2"/>
    </source>
</evidence>
<dbReference type="InterPro" id="IPR001320">
    <property type="entry name" value="Iontro_rcpt_C"/>
</dbReference>
<dbReference type="Pfam" id="PF00497">
    <property type="entry name" value="SBP_bac_3"/>
    <property type="match status" value="1"/>
</dbReference>
<comment type="subcellular location">
    <subcellularLocation>
        <location evidence="1">Membrane</location>
        <topology evidence="1">Multi-pass membrane protein</topology>
    </subcellularLocation>
</comment>
<feature type="transmembrane region" description="Helical" evidence="10">
    <location>
        <begin position="215"/>
        <end position="238"/>
    </location>
</feature>
<evidence type="ECO:0000259" key="13">
    <source>
        <dbReference type="SMART" id="SM00079"/>
    </source>
</evidence>
<evidence type="ECO:0000256" key="10">
    <source>
        <dbReference type="SAM" id="Phobius"/>
    </source>
</evidence>
<name>A0ABZ2VA20_9RHOB</name>
<gene>
    <name evidence="14" type="ORF">AABB29_04970</name>
</gene>
<dbReference type="SUPFAM" id="SSF53850">
    <property type="entry name" value="Periplasmic binding protein-like II"/>
    <property type="match status" value="1"/>
</dbReference>
<protein>
    <submittedName>
        <fullName evidence="14">Transporter substrate-binding domain-containing protein</fullName>
    </submittedName>
</protein>
<accession>A0ABZ2VA20</accession>
<feature type="domain" description="Ionotropic glutamate receptor C-terminal" evidence="13">
    <location>
        <begin position="38"/>
        <end position="366"/>
    </location>
</feature>
<keyword evidence="3 10" id="KW-0812">Transmembrane</keyword>
<organism evidence="14 15">
    <name type="scientific">Yoonia phaeophyticola</name>
    <dbReference type="NCBI Taxonomy" id="3137369"/>
    <lineage>
        <taxon>Bacteria</taxon>
        <taxon>Pseudomonadati</taxon>
        <taxon>Pseudomonadota</taxon>
        <taxon>Alphaproteobacteria</taxon>
        <taxon>Rhodobacterales</taxon>
        <taxon>Paracoccaceae</taxon>
        <taxon>Yoonia</taxon>
    </lineage>
</organism>
<dbReference type="EMBL" id="CP150951">
    <property type="protein sequence ID" value="WZC50907.2"/>
    <property type="molecule type" value="Genomic_DNA"/>
</dbReference>
<keyword evidence="2" id="KW-0813">Transport</keyword>
<keyword evidence="15" id="KW-1185">Reference proteome</keyword>
<dbReference type="SMART" id="SM00079">
    <property type="entry name" value="PBPe"/>
    <property type="match status" value="1"/>
</dbReference>
<dbReference type="Gene3D" id="3.40.190.10">
    <property type="entry name" value="Periplasmic binding protein-like II"/>
    <property type="match status" value="3"/>
</dbReference>
<dbReference type="SMART" id="SM00062">
    <property type="entry name" value="PBPb"/>
    <property type="match status" value="1"/>
</dbReference>
<dbReference type="Pfam" id="PF00060">
    <property type="entry name" value="Lig_chan"/>
    <property type="match status" value="1"/>
</dbReference>
<evidence type="ECO:0000259" key="12">
    <source>
        <dbReference type="SMART" id="SM00062"/>
    </source>
</evidence>
<keyword evidence="8" id="KW-0325">Glycoprotein</keyword>
<reference evidence="15" key="1">
    <citation type="submission" date="2024-04" db="EMBL/GenBank/DDBJ databases">
        <title>Phylogenomic analyses of a clade within the roseobacter group suggest taxonomic reassignments of species of the genera Aestuariivita, Citreicella, Loktanella, Nautella, Pelagibaca, Ruegeria, Thalassobius, Thiobacimonas and Tropicibacter, and the proposal o.</title>
        <authorList>
            <person name="Jeon C.O."/>
        </authorList>
    </citation>
    <scope>NUCLEOTIDE SEQUENCE [LARGE SCALE GENOMIC DNA]</scope>
    <source>
        <strain evidence="15">BS5-3</strain>
    </source>
</reference>
<keyword evidence="11" id="KW-0732">Signal</keyword>
<proteinExistence type="predicted"/>
<sequence>MMSFLRVALTILCLGLTASQGAAQQHCPDTPLDVPQGGLVIGTKFSPPFVMGPKEAPEGLGIDFWELIADCLDLNPDDYSFVEYGTDADLIAAARDGQVDLAISALPVTAGNETWVDFSYPFFDASLGVIVPDRSRGANFALLISRILHSNILSIVAGLLGFMIFVGLIYWWMERRSGNEFFRQGPLSGLYRSMIWSALLVFQGQGNPFELKSRFGQLFVLLLMFVGVTIISSFTAIITSSLTLQALEPEVNTVGDLEGRAVAVMNQSDSADWAADTNVPVLSMQAFSQVQRYFDEGRIDAFIHEREVLEYLINRRNLTGVKMAPLQVEPKRYAIALPPGSPLREPINLTVLTGIDDPIWQTTLQGYFGSR</sequence>
<evidence type="ECO:0000256" key="9">
    <source>
        <dbReference type="ARBA" id="ARBA00023303"/>
    </source>
</evidence>
<evidence type="ECO:0000256" key="3">
    <source>
        <dbReference type="ARBA" id="ARBA00022692"/>
    </source>
</evidence>
<dbReference type="PANTHER" id="PTHR18966">
    <property type="entry name" value="IONOTROPIC GLUTAMATE RECEPTOR"/>
    <property type="match status" value="1"/>
</dbReference>
<feature type="domain" description="Solute-binding protein family 3/N-terminal" evidence="12">
    <location>
        <begin position="38"/>
        <end position="371"/>
    </location>
</feature>
<feature type="transmembrane region" description="Helical" evidence="10">
    <location>
        <begin position="152"/>
        <end position="173"/>
    </location>
</feature>
<feature type="chain" id="PRO_5046371026" evidence="11">
    <location>
        <begin position="23"/>
        <end position="371"/>
    </location>
</feature>
<evidence type="ECO:0000256" key="1">
    <source>
        <dbReference type="ARBA" id="ARBA00004141"/>
    </source>
</evidence>
<evidence type="ECO:0000256" key="5">
    <source>
        <dbReference type="ARBA" id="ARBA00023065"/>
    </source>
</evidence>
<keyword evidence="9" id="KW-0407">Ion channel</keyword>
<dbReference type="InterPro" id="IPR015683">
    <property type="entry name" value="Ionotropic_Glu_rcpt"/>
</dbReference>
<dbReference type="Proteomes" id="UP001440612">
    <property type="component" value="Chromosome"/>
</dbReference>
<dbReference type="SUPFAM" id="SSF81324">
    <property type="entry name" value="Voltage-gated potassium channels"/>
    <property type="match status" value="1"/>
</dbReference>
<keyword evidence="4 10" id="KW-1133">Transmembrane helix</keyword>
<feature type="signal peptide" evidence="11">
    <location>
        <begin position="1"/>
        <end position="22"/>
    </location>
</feature>